<dbReference type="AlphaFoldDB" id="A0A1U7DE99"/>
<keyword evidence="1" id="KW-0201">Cytochrome c-type biogenesis</keyword>
<accession>A0A2M9DHP1</accession>
<dbReference type="Proteomes" id="UP000187266">
    <property type="component" value="Chromosome"/>
</dbReference>
<organism evidence="2 3">
    <name type="scientific">Brevirhabdus pacifica</name>
    <dbReference type="NCBI Taxonomy" id="1267768"/>
    <lineage>
        <taxon>Bacteria</taxon>
        <taxon>Pseudomonadati</taxon>
        <taxon>Pseudomonadota</taxon>
        <taxon>Alphaproteobacteria</taxon>
        <taxon>Rhodobacterales</taxon>
        <taxon>Paracoccaceae</taxon>
        <taxon>Brevirhabdus</taxon>
    </lineage>
</organism>
<accession>A0A1U7DE99</accession>
<gene>
    <name evidence="2" type="ORF">BV394_00180</name>
</gene>
<dbReference type="InterPro" id="IPR017560">
    <property type="entry name" value="Cyt_c_biogenesis_CcmI"/>
</dbReference>
<proteinExistence type="predicted"/>
<evidence type="ECO:0000313" key="2">
    <source>
        <dbReference type="EMBL" id="APX88340.1"/>
    </source>
</evidence>
<evidence type="ECO:0000256" key="1">
    <source>
        <dbReference type="ARBA" id="ARBA00022748"/>
    </source>
</evidence>
<dbReference type="RefSeq" id="WP_076978365.1">
    <property type="nucleotide sequence ID" value="NZ_CP019124.1"/>
</dbReference>
<dbReference type="InterPro" id="IPR011990">
    <property type="entry name" value="TPR-like_helical_dom_sf"/>
</dbReference>
<dbReference type="STRING" id="1267768.BV394_00180"/>
<protein>
    <submittedName>
        <fullName evidence="2">C-type cytochrome biogenesis protein CcmI</fullName>
    </submittedName>
</protein>
<reference evidence="2 3" key="1">
    <citation type="submission" date="2017-01" db="EMBL/GenBank/DDBJ databases">
        <title>Genomic analysis of Xuhuaishuia manganoxidans DY6-4.</title>
        <authorList>
            <person name="Wang X."/>
        </authorList>
    </citation>
    <scope>NUCLEOTIDE SEQUENCE [LARGE SCALE GENOMIC DNA]</scope>
    <source>
        <strain evidence="2 3">DY6-4</strain>
    </source>
</reference>
<dbReference type="GO" id="GO:0017004">
    <property type="term" value="P:cytochrome complex assembly"/>
    <property type="evidence" value="ECO:0007669"/>
    <property type="project" value="UniProtKB-KW"/>
</dbReference>
<dbReference type="EMBL" id="CP019124">
    <property type="protein sequence ID" value="APX88340.1"/>
    <property type="molecule type" value="Genomic_DNA"/>
</dbReference>
<evidence type="ECO:0000313" key="3">
    <source>
        <dbReference type="Proteomes" id="UP000187266"/>
    </source>
</evidence>
<name>A0A1U7DE99_9RHOB</name>
<keyword evidence="3" id="KW-1185">Reference proteome</keyword>
<dbReference type="OrthoDB" id="9815847at2"/>
<dbReference type="Gene3D" id="1.25.40.10">
    <property type="entry name" value="Tetratricopeptide repeat domain"/>
    <property type="match status" value="1"/>
</dbReference>
<dbReference type="SUPFAM" id="SSF48452">
    <property type="entry name" value="TPR-like"/>
    <property type="match status" value="1"/>
</dbReference>
<dbReference type="NCBIfam" id="TIGR03142">
    <property type="entry name" value="cytochro_ccmI"/>
    <property type="match status" value="1"/>
</dbReference>
<sequence length="426" mass="45525">MLFWVLTATISLLITAILVRTLLRPRQVQIAELNDLQVYRDQMKELERDLARGVITADDADRARLEISRRILEADRAVTRAGAVAETHSRPGVKAAAAAFMAVLIVVGAAALYTRLGAPGYPDMPLATRLANLQEAARNRPSQAEAEAVIPPAEEPQDVDPAYLQLVERLRGMLKQRTGDARGYDLLARSEANLGQFSAAAVAKARAIEMKGEEASSADYADLADMRILAAGGYVSPEAEEALRRALELDSRNGPALYYSGLMFSQLGRPDLGFQIWRRQLKAGPEDAPWMSPIREQIEEVARLAGEKFSLAPRSGGPLSTPLPNAGADAGATLPGPDQAAIAAAGEMSAEDRNAMIEGMVGQLSERLAAEGGTPAEWARLIRALGVLGQKDRAAAIWSEASQTFAGDETALAQIRPAAEAAGVAR</sequence>